<evidence type="ECO:0000313" key="2">
    <source>
        <dbReference type="EMBL" id="AEU35215.1"/>
    </source>
</evidence>
<dbReference type="Pfam" id="PF03929">
    <property type="entry name" value="PepSY_TM"/>
    <property type="match status" value="1"/>
</dbReference>
<keyword evidence="1" id="KW-1133">Transmembrane helix</keyword>
<protein>
    <submittedName>
        <fullName evidence="2">PepSY-associated TM helix domain-containing protein</fullName>
    </submittedName>
</protein>
<dbReference type="OrthoDB" id="9791166at2"/>
<dbReference type="PANTHER" id="PTHR34219:SF3">
    <property type="entry name" value="BLL7967 PROTEIN"/>
    <property type="match status" value="1"/>
</dbReference>
<dbReference type="PANTHER" id="PTHR34219">
    <property type="entry name" value="IRON-REGULATED INNER MEMBRANE PROTEIN-RELATED"/>
    <property type="match status" value="1"/>
</dbReference>
<gene>
    <name evidence="2" type="ordered locus">AciX8_0866</name>
</gene>
<dbReference type="KEGG" id="gma:AciX8_0866"/>
<keyword evidence="1" id="KW-0812">Transmembrane</keyword>
<dbReference type="HOGENOM" id="CLU_031962_2_0_0"/>
<evidence type="ECO:0000256" key="1">
    <source>
        <dbReference type="SAM" id="Phobius"/>
    </source>
</evidence>
<proteinExistence type="predicted"/>
<feature type="transmembrane region" description="Helical" evidence="1">
    <location>
        <begin position="194"/>
        <end position="217"/>
    </location>
</feature>
<evidence type="ECO:0000313" key="3">
    <source>
        <dbReference type="Proteomes" id="UP000007113"/>
    </source>
</evidence>
<sequence length="382" mass="42152">MSVRRLLFWAHLIVGIAVGLGVAYMAVTGTILAFQTQIVHFAERGIKPNIPSPGEVCTVPSAILMSAQAQSGQAATAVQLFSDPGVPAQVTLQGDATLLVDGCTGKVLGPGASRLRIFFNSVRDLHRWVALSRGQHEGLRYVKDAANLGFFFLLLSGLILWFPRRWRAANLKSAFTFRRNLAGRAREWNLHNIAGFWLAVPLLIISATGSIMAYGWANGLLYRAAGTPLPTAPAERQMQHGSLSDLTLLDPLIARAKLQDARWYSLSLRMPGEKDKNVTFSIDDGRGGRPQERAQLVLSLKNAKVVRWEPFDSQPRGRQWRLYARYLHTGELFGVTGQLIALIAALAALLLIWTGFSLALRRLAAWRKRTVKVEQKVALELV</sequence>
<name>G8NTI3_GRAMM</name>
<keyword evidence="1" id="KW-0472">Membrane</keyword>
<feature type="transmembrane region" description="Helical" evidence="1">
    <location>
        <begin position="7"/>
        <end position="27"/>
    </location>
</feature>
<dbReference type="EMBL" id="CP003130">
    <property type="protein sequence ID" value="AEU35215.1"/>
    <property type="molecule type" value="Genomic_DNA"/>
</dbReference>
<dbReference type="AlphaFoldDB" id="G8NTI3"/>
<organism evidence="2 3">
    <name type="scientific">Granulicella mallensis (strain ATCC BAA-1857 / DSM 23137 / MP5ACTX8)</name>
    <dbReference type="NCBI Taxonomy" id="682795"/>
    <lineage>
        <taxon>Bacteria</taxon>
        <taxon>Pseudomonadati</taxon>
        <taxon>Acidobacteriota</taxon>
        <taxon>Terriglobia</taxon>
        <taxon>Terriglobales</taxon>
        <taxon>Acidobacteriaceae</taxon>
        <taxon>Granulicella</taxon>
    </lineage>
</organism>
<dbReference type="STRING" id="682795.AciX8_0866"/>
<feature type="transmembrane region" description="Helical" evidence="1">
    <location>
        <begin position="145"/>
        <end position="162"/>
    </location>
</feature>
<reference evidence="2 3" key="1">
    <citation type="submission" date="2011-11" db="EMBL/GenBank/DDBJ databases">
        <title>Complete sequence of Granulicella mallensis MP5ACTX8.</title>
        <authorList>
            <consortium name="US DOE Joint Genome Institute"/>
            <person name="Lucas S."/>
            <person name="Copeland A."/>
            <person name="Lapidus A."/>
            <person name="Cheng J.-F."/>
            <person name="Goodwin L."/>
            <person name="Pitluck S."/>
            <person name="Peters L."/>
            <person name="Lu M."/>
            <person name="Detter J.C."/>
            <person name="Han C."/>
            <person name="Tapia R."/>
            <person name="Land M."/>
            <person name="Hauser L."/>
            <person name="Kyrpides N."/>
            <person name="Ivanova N."/>
            <person name="Mikhailova N."/>
            <person name="Pagani I."/>
            <person name="Rawat S."/>
            <person name="Mannisto M."/>
            <person name="Haggblom M."/>
            <person name="Woyke T."/>
        </authorList>
    </citation>
    <scope>NUCLEOTIDE SEQUENCE [LARGE SCALE GENOMIC DNA]</scope>
    <source>
        <strain evidence="3">ATCC BAA-1857 / DSM 23137 / MP5ACTX8</strain>
    </source>
</reference>
<keyword evidence="3" id="KW-1185">Reference proteome</keyword>
<dbReference type="RefSeq" id="WP_014264097.1">
    <property type="nucleotide sequence ID" value="NC_016631.1"/>
</dbReference>
<dbReference type="eggNOG" id="COG3182">
    <property type="taxonomic scope" value="Bacteria"/>
</dbReference>
<dbReference type="Proteomes" id="UP000007113">
    <property type="component" value="Chromosome"/>
</dbReference>
<accession>G8NTI3</accession>
<feature type="transmembrane region" description="Helical" evidence="1">
    <location>
        <begin position="339"/>
        <end position="360"/>
    </location>
</feature>
<dbReference type="InterPro" id="IPR005625">
    <property type="entry name" value="PepSY-ass_TM"/>
</dbReference>